<evidence type="ECO:0000313" key="2">
    <source>
        <dbReference type="Proteomes" id="UP000034090"/>
    </source>
</evidence>
<dbReference type="EMBL" id="LCFQ01000013">
    <property type="protein sequence ID" value="KKS97453.1"/>
    <property type="molecule type" value="Genomic_DNA"/>
</dbReference>
<dbReference type="AlphaFoldDB" id="A0A0G1GF07"/>
<gene>
    <name evidence="1" type="ORF">UV74_C0013G0575</name>
</gene>
<sequence length="45" mass="5167">MTPMEYKNLKGLKRENLRDHNEFGGYFDAIILGKLQGDEGVCCDF</sequence>
<name>A0A0G1GF07_9BACT</name>
<reference evidence="1 2" key="1">
    <citation type="journal article" date="2015" name="Nature">
        <title>rRNA introns, odd ribosomes, and small enigmatic genomes across a large radiation of phyla.</title>
        <authorList>
            <person name="Brown C.T."/>
            <person name="Hug L.A."/>
            <person name="Thomas B.C."/>
            <person name="Sharon I."/>
            <person name="Castelle C.J."/>
            <person name="Singh A."/>
            <person name="Wilkins M.J."/>
            <person name="Williams K.H."/>
            <person name="Banfield J.F."/>
        </authorList>
    </citation>
    <scope>NUCLEOTIDE SEQUENCE [LARGE SCALE GENOMIC DNA]</scope>
</reference>
<accession>A0A0G1GF07</accession>
<evidence type="ECO:0000313" key="1">
    <source>
        <dbReference type="EMBL" id="KKS97453.1"/>
    </source>
</evidence>
<dbReference type="STRING" id="1618578.UV74_C0013G0575"/>
<comment type="caution">
    <text evidence="1">The sequence shown here is derived from an EMBL/GenBank/DDBJ whole genome shotgun (WGS) entry which is preliminary data.</text>
</comment>
<proteinExistence type="predicted"/>
<organism evidence="1 2">
    <name type="scientific">Candidatus Woesebacteria bacterium GW2011_GWB1_43_14</name>
    <dbReference type="NCBI Taxonomy" id="1618578"/>
    <lineage>
        <taxon>Bacteria</taxon>
        <taxon>Candidatus Woeseibacteriota</taxon>
    </lineage>
</organism>
<dbReference type="Proteomes" id="UP000034090">
    <property type="component" value="Unassembled WGS sequence"/>
</dbReference>
<protein>
    <submittedName>
        <fullName evidence="1">Uncharacterized protein</fullName>
    </submittedName>
</protein>